<dbReference type="EMBL" id="CCXW01000001">
    <property type="protein sequence ID" value="CEG34842.1"/>
    <property type="molecule type" value="Genomic_DNA"/>
</dbReference>
<dbReference type="AlphaFoldDB" id="A0AAN2TV07"/>
<accession>A0AAN2TV07</accession>
<gene>
    <name evidence="2" type="ORF">BN1180_05048</name>
</gene>
<protein>
    <recommendedName>
        <fullName evidence="4">Lipoprotein</fullName>
    </recommendedName>
</protein>
<keyword evidence="3" id="KW-1185">Reference proteome</keyword>
<organism evidence="2 3">
    <name type="scientific">Peribacillus simplex</name>
    <dbReference type="NCBI Taxonomy" id="1478"/>
    <lineage>
        <taxon>Bacteria</taxon>
        <taxon>Bacillati</taxon>
        <taxon>Bacillota</taxon>
        <taxon>Bacilli</taxon>
        <taxon>Bacillales</taxon>
        <taxon>Bacillaceae</taxon>
        <taxon>Peribacillus</taxon>
    </lineage>
</organism>
<evidence type="ECO:0008006" key="4">
    <source>
        <dbReference type="Google" id="ProtNLM"/>
    </source>
</evidence>
<evidence type="ECO:0000256" key="1">
    <source>
        <dbReference type="SAM" id="SignalP"/>
    </source>
</evidence>
<evidence type="ECO:0000313" key="2">
    <source>
        <dbReference type="EMBL" id="CEG34842.1"/>
    </source>
</evidence>
<feature type="signal peptide" evidence="1">
    <location>
        <begin position="1"/>
        <end position="24"/>
    </location>
</feature>
<feature type="chain" id="PRO_5042996063" description="Lipoprotein" evidence="1">
    <location>
        <begin position="25"/>
        <end position="133"/>
    </location>
</feature>
<dbReference type="Proteomes" id="UP000182110">
    <property type="component" value="Unassembled WGS sequence"/>
</dbReference>
<reference evidence="2 3" key="1">
    <citation type="journal article" date="2014" name="Genome Announc.">
        <title>Genome Sequence of Bacillus simplex Strain P558, Isolated from a Human Fecal Sample.</title>
        <authorList>
            <person name="Croce O."/>
            <person name="Hugon P."/>
            <person name="Lagier J.C."/>
            <person name="Bibi F."/>
            <person name="Robert C."/>
            <person name="Azhar E.I."/>
            <person name="Raoult D."/>
            <person name="Fournier P.E."/>
        </authorList>
    </citation>
    <scope>NUCLEOTIDE SEQUENCE [LARGE SCALE GENOMIC DNA]</scope>
    <source>
        <strain evidence="2 3">P558</strain>
    </source>
</reference>
<evidence type="ECO:0000313" key="3">
    <source>
        <dbReference type="Proteomes" id="UP000182110"/>
    </source>
</evidence>
<proteinExistence type="predicted"/>
<sequence>MSFGVGVKMKKVLMISAMSALVLAACGEEKAPSWKGEWKNMSGEKSVCRKSFTFKGENNFEIQNSRVQGGGQSSGTYKHIESNDYEFDYGRGSDNFTIIVEKNTMKVHSSGKDTICEYTKVDKIRNKYDNPWE</sequence>
<comment type="caution">
    <text evidence="2">The sequence shown here is derived from an EMBL/GenBank/DDBJ whole genome shotgun (WGS) entry which is preliminary data.</text>
</comment>
<name>A0AAN2TV07_9BACI</name>
<keyword evidence="1" id="KW-0732">Signal</keyword>